<dbReference type="Proteomes" id="UP000059680">
    <property type="component" value="Chromosome 1"/>
</dbReference>
<feature type="signal peptide" evidence="1">
    <location>
        <begin position="1"/>
        <end position="35"/>
    </location>
</feature>
<proteinExistence type="predicted"/>
<evidence type="ECO:0000313" key="2">
    <source>
        <dbReference type="EMBL" id="BAS73256.1"/>
    </source>
</evidence>
<accession>A0A0P0V5G3</accession>
<reference evidence="2 3" key="2">
    <citation type="journal article" date="2013" name="Plant Cell Physiol.">
        <title>Rice Annotation Project Database (RAP-DB): an integrative and interactive database for rice genomics.</title>
        <authorList>
            <person name="Sakai H."/>
            <person name="Lee S.S."/>
            <person name="Tanaka T."/>
            <person name="Numa H."/>
            <person name="Kim J."/>
            <person name="Kawahara Y."/>
            <person name="Wakimoto H."/>
            <person name="Yang C.C."/>
            <person name="Iwamoto M."/>
            <person name="Abe T."/>
            <person name="Yamada Y."/>
            <person name="Muto A."/>
            <person name="Inokuchi H."/>
            <person name="Ikemura T."/>
            <person name="Matsumoto T."/>
            <person name="Sasaki T."/>
            <person name="Itoh T."/>
        </authorList>
    </citation>
    <scope>NUCLEOTIDE SEQUENCE [LARGE SCALE GENOMIC DNA]</scope>
    <source>
        <strain evidence="3">cv. Nipponbare</strain>
    </source>
</reference>
<keyword evidence="3" id="KW-1185">Reference proteome</keyword>
<dbReference type="Gramene" id="Os01t0626500-01">
    <property type="protein sequence ID" value="Os01t0626500-01"/>
    <property type="gene ID" value="Os01g0626500"/>
</dbReference>
<organism evidence="2 3">
    <name type="scientific">Oryza sativa subsp. japonica</name>
    <name type="common">Rice</name>
    <dbReference type="NCBI Taxonomy" id="39947"/>
    <lineage>
        <taxon>Eukaryota</taxon>
        <taxon>Viridiplantae</taxon>
        <taxon>Streptophyta</taxon>
        <taxon>Embryophyta</taxon>
        <taxon>Tracheophyta</taxon>
        <taxon>Spermatophyta</taxon>
        <taxon>Magnoliopsida</taxon>
        <taxon>Liliopsida</taxon>
        <taxon>Poales</taxon>
        <taxon>Poaceae</taxon>
        <taxon>BOP clade</taxon>
        <taxon>Oryzoideae</taxon>
        <taxon>Oryzeae</taxon>
        <taxon>Oryzinae</taxon>
        <taxon>Oryza</taxon>
        <taxon>Oryza sativa</taxon>
    </lineage>
</organism>
<dbReference type="AlphaFoldDB" id="A0A0P0V5G3"/>
<sequence length="60" mass="7049">MQQAIFHWYLIFVCIPHKNLRCLFCVVSCLQGVRCFPYKHGNVAILHDLLVCKPEWFVGL</sequence>
<name>A0A0P0V5G3_ORYSJ</name>
<evidence type="ECO:0000256" key="1">
    <source>
        <dbReference type="SAM" id="SignalP"/>
    </source>
</evidence>
<feature type="chain" id="PRO_5006056228" evidence="1">
    <location>
        <begin position="36"/>
        <end position="60"/>
    </location>
</feature>
<reference evidence="2 3" key="3">
    <citation type="journal article" date="2013" name="Rice">
        <title>Improvement of the Oryza sativa Nipponbare reference genome using next generation sequence and optical map data.</title>
        <authorList>
            <person name="Kawahara Y."/>
            <person name="de la Bastide M."/>
            <person name="Hamilton J.P."/>
            <person name="Kanamori H."/>
            <person name="McCombie W.R."/>
            <person name="Ouyang S."/>
            <person name="Schwartz D.C."/>
            <person name="Tanaka T."/>
            <person name="Wu J."/>
            <person name="Zhou S."/>
            <person name="Childs K.L."/>
            <person name="Davidson R.M."/>
            <person name="Lin H."/>
            <person name="Quesada-Ocampo L."/>
            <person name="Vaillancourt B."/>
            <person name="Sakai H."/>
            <person name="Lee S.S."/>
            <person name="Kim J."/>
            <person name="Numa H."/>
            <person name="Itoh T."/>
            <person name="Buell C.R."/>
            <person name="Matsumoto T."/>
        </authorList>
    </citation>
    <scope>NUCLEOTIDE SEQUENCE [LARGE SCALE GENOMIC DNA]</scope>
    <source>
        <strain evidence="3">cv. Nipponbare</strain>
    </source>
</reference>
<gene>
    <name evidence="2" type="ordered locus">Os01g0626500</name>
    <name evidence="2" type="ORF">OSNPB_010626500</name>
</gene>
<protein>
    <submittedName>
        <fullName evidence="2">Os01g0626500 protein</fullName>
    </submittedName>
</protein>
<evidence type="ECO:0000313" key="3">
    <source>
        <dbReference type="Proteomes" id="UP000059680"/>
    </source>
</evidence>
<dbReference type="InParanoid" id="A0A0P0V5G3"/>
<dbReference type="EMBL" id="AP014957">
    <property type="protein sequence ID" value="BAS73256.1"/>
    <property type="molecule type" value="Genomic_DNA"/>
</dbReference>
<dbReference type="PaxDb" id="39947-A0A0P0V5G3"/>
<reference evidence="3" key="1">
    <citation type="journal article" date="2005" name="Nature">
        <title>The map-based sequence of the rice genome.</title>
        <authorList>
            <consortium name="International rice genome sequencing project (IRGSP)"/>
            <person name="Matsumoto T."/>
            <person name="Wu J."/>
            <person name="Kanamori H."/>
            <person name="Katayose Y."/>
            <person name="Fujisawa M."/>
            <person name="Namiki N."/>
            <person name="Mizuno H."/>
            <person name="Yamamoto K."/>
            <person name="Antonio B.A."/>
            <person name="Baba T."/>
            <person name="Sakata K."/>
            <person name="Nagamura Y."/>
            <person name="Aoki H."/>
            <person name="Arikawa K."/>
            <person name="Arita K."/>
            <person name="Bito T."/>
            <person name="Chiden Y."/>
            <person name="Fujitsuka N."/>
            <person name="Fukunaka R."/>
            <person name="Hamada M."/>
            <person name="Harada C."/>
            <person name="Hayashi A."/>
            <person name="Hijishita S."/>
            <person name="Honda M."/>
            <person name="Hosokawa S."/>
            <person name="Ichikawa Y."/>
            <person name="Idonuma A."/>
            <person name="Iijima M."/>
            <person name="Ikeda M."/>
            <person name="Ikeno M."/>
            <person name="Ito K."/>
            <person name="Ito S."/>
            <person name="Ito T."/>
            <person name="Ito Y."/>
            <person name="Ito Y."/>
            <person name="Iwabuchi A."/>
            <person name="Kamiya K."/>
            <person name="Karasawa W."/>
            <person name="Kurita K."/>
            <person name="Katagiri S."/>
            <person name="Kikuta A."/>
            <person name="Kobayashi H."/>
            <person name="Kobayashi N."/>
            <person name="Machita K."/>
            <person name="Maehara T."/>
            <person name="Masukawa M."/>
            <person name="Mizubayashi T."/>
            <person name="Mukai Y."/>
            <person name="Nagasaki H."/>
            <person name="Nagata Y."/>
            <person name="Naito S."/>
            <person name="Nakashima M."/>
            <person name="Nakama Y."/>
            <person name="Nakamichi Y."/>
            <person name="Nakamura M."/>
            <person name="Meguro A."/>
            <person name="Negishi M."/>
            <person name="Ohta I."/>
            <person name="Ohta T."/>
            <person name="Okamoto M."/>
            <person name="Ono N."/>
            <person name="Saji S."/>
            <person name="Sakaguchi M."/>
            <person name="Sakai K."/>
            <person name="Shibata M."/>
            <person name="Shimokawa T."/>
            <person name="Song J."/>
            <person name="Takazaki Y."/>
            <person name="Terasawa K."/>
            <person name="Tsugane M."/>
            <person name="Tsuji K."/>
            <person name="Ueda S."/>
            <person name="Waki K."/>
            <person name="Yamagata H."/>
            <person name="Yamamoto M."/>
            <person name="Yamamoto S."/>
            <person name="Yamane H."/>
            <person name="Yoshiki S."/>
            <person name="Yoshihara R."/>
            <person name="Yukawa K."/>
            <person name="Zhong H."/>
            <person name="Yano M."/>
            <person name="Yuan Q."/>
            <person name="Ouyang S."/>
            <person name="Liu J."/>
            <person name="Jones K.M."/>
            <person name="Gansberger K."/>
            <person name="Moffat K."/>
            <person name="Hill J."/>
            <person name="Bera J."/>
            <person name="Fadrosh D."/>
            <person name="Jin S."/>
            <person name="Johri S."/>
            <person name="Kim M."/>
            <person name="Overton L."/>
            <person name="Reardon M."/>
            <person name="Tsitrin T."/>
            <person name="Vuong H."/>
            <person name="Weaver B."/>
            <person name="Ciecko A."/>
            <person name="Tallon L."/>
            <person name="Jackson J."/>
            <person name="Pai G."/>
            <person name="Aken S.V."/>
            <person name="Utterback T."/>
            <person name="Reidmuller S."/>
            <person name="Feldblyum T."/>
            <person name="Hsiao J."/>
            <person name="Zismann V."/>
            <person name="Iobst S."/>
            <person name="de Vazeille A.R."/>
            <person name="Buell C.R."/>
            <person name="Ying K."/>
            <person name="Li Y."/>
            <person name="Lu T."/>
            <person name="Huang Y."/>
            <person name="Zhao Q."/>
            <person name="Feng Q."/>
            <person name="Zhang L."/>
            <person name="Zhu J."/>
            <person name="Weng Q."/>
            <person name="Mu J."/>
            <person name="Lu Y."/>
            <person name="Fan D."/>
            <person name="Liu Y."/>
            <person name="Guan J."/>
            <person name="Zhang Y."/>
            <person name="Yu S."/>
            <person name="Liu X."/>
            <person name="Zhang Y."/>
            <person name="Hong G."/>
            <person name="Han B."/>
            <person name="Choisne N."/>
            <person name="Demange N."/>
            <person name="Orjeda G."/>
            <person name="Samain S."/>
            <person name="Cattolico L."/>
            <person name="Pelletier E."/>
            <person name="Couloux A."/>
            <person name="Segurens B."/>
            <person name="Wincker P."/>
            <person name="D'Hont A."/>
            <person name="Scarpelli C."/>
            <person name="Weissenbach J."/>
            <person name="Salanoubat M."/>
            <person name="Quetier F."/>
            <person name="Yu Y."/>
            <person name="Kim H.R."/>
            <person name="Rambo T."/>
            <person name="Currie J."/>
            <person name="Collura K."/>
            <person name="Luo M."/>
            <person name="Yang T."/>
            <person name="Ammiraju J.S.S."/>
            <person name="Engler F."/>
            <person name="Soderlund C."/>
            <person name="Wing R.A."/>
            <person name="Palmer L.E."/>
            <person name="de la Bastide M."/>
            <person name="Spiegel L."/>
            <person name="Nascimento L."/>
            <person name="Zutavern T."/>
            <person name="O'Shaughnessy A."/>
            <person name="Dike S."/>
            <person name="Dedhia N."/>
            <person name="Preston R."/>
            <person name="Balija V."/>
            <person name="McCombie W.R."/>
            <person name="Chow T."/>
            <person name="Chen H."/>
            <person name="Chung M."/>
            <person name="Chen C."/>
            <person name="Shaw J."/>
            <person name="Wu H."/>
            <person name="Hsiao K."/>
            <person name="Chao Y."/>
            <person name="Chu M."/>
            <person name="Cheng C."/>
            <person name="Hour A."/>
            <person name="Lee P."/>
            <person name="Lin S."/>
            <person name="Lin Y."/>
            <person name="Liou J."/>
            <person name="Liu S."/>
            <person name="Hsing Y."/>
            <person name="Raghuvanshi S."/>
            <person name="Mohanty A."/>
            <person name="Bharti A.K."/>
            <person name="Gaur A."/>
            <person name="Gupta V."/>
            <person name="Kumar D."/>
            <person name="Ravi V."/>
            <person name="Vij S."/>
            <person name="Kapur A."/>
            <person name="Khurana P."/>
            <person name="Khurana P."/>
            <person name="Khurana J.P."/>
            <person name="Tyagi A.K."/>
            <person name="Gaikwad K."/>
            <person name="Singh A."/>
            <person name="Dalal V."/>
            <person name="Srivastava S."/>
            <person name="Dixit A."/>
            <person name="Pal A.K."/>
            <person name="Ghazi I.A."/>
            <person name="Yadav M."/>
            <person name="Pandit A."/>
            <person name="Bhargava A."/>
            <person name="Sureshbabu K."/>
            <person name="Batra K."/>
            <person name="Sharma T.R."/>
            <person name="Mohapatra T."/>
            <person name="Singh N.K."/>
            <person name="Messing J."/>
            <person name="Nelson A.B."/>
            <person name="Fuks G."/>
            <person name="Kavchok S."/>
            <person name="Keizer G."/>
            <person name="Linton E."/>
            <person name="Llaca V."/>
            <person name="Song R."/>
            <person name="Tanyolac B."/>
            <person name="Young S."/>
            <person name="Ho-Il K."/>
            <person name="Hahn J.H."/>
            <person name="Sangsakoo G."/>
            <person name="Vanavichit A."/>
            <person name="de Mattos Luiz.A.T."/>
            <person name="Zimmer P.D."/>
            <person name="Malone G."/>
            <person name="Dellagostin O."/>
            <person name="de Oliveira A.C."/>
            <person name="Bevan M."/>
            <person name="Bancroft I."/>
            <person name="Minx P."/>
            <person name="Cordum H."/>
            <person name="Wilson R."/>
            <person name="Cheng Z."/>
            <person name="Jin W."/>
            <person name="Jiang J."/>
            <person name="Leong S.A."/>
            <person name="Iwama H."/>
            <person name="Gojobori T."/>
            <person name="Itoh T."/>
            <person name="Niimura Y."/>
            <person name="Fujii Y."/>
            <person name="Habara T."/>
            <person name="Sakai H."/>
            <person name="Sato Y."/>
            <person name="Wilson G."/>
            <person name="Kumar K."/>
            <person name="McCouch S."/>
            <person name="Juretic N."/>
            <person name="Hoen D."/>
            <person name="Wright S."/>
            <person name="Bruskiewich R."/>
            <person name="Bureau T."/>
            <person name="Miyao A."/>
            <person name="Hirochika H."/>
            <person name="Nishikawa T."/>
            <person name="Kadowaki K."/>
            <person name="Sugiura M."/>
            <person name="Burr B."/>
            <person name="Sasaki T."/>
        </authorList>
    </citation>
    <scope>NUCLEOTIDE SEQUENCE [LARGE SCALE GENOMIC DNA]</scope>
    <source>
        <strain evidence="3">cv. Nipponbare</strain>
    </source>
</reference>
<keyword evidence="1" id="KW-0732">Signal</keyword>